<evidence type="ECO:0000259" key="4">
    <source>
        <dbReference type="Pfam" id="PF01967"/>
    </source>
</evidence>
<evidence type="ECO:0000313" key="5">
    <source>
        <dbReference type="EMBL" id="KAF4676544.1"/>
    </source>
</evidence>
<evidence type="ECO:0000256" key="3">
    <source>
        <dbReference type="SAM" id="MobiDB-lite"/>
    </source>
</evidence>
<feature type="region of interest" description="Disordered" evidence="3">
    <location>
        <begin position="300"/>
        <end position="339"/>
    </location>
</feature>
<feature type="compositionally biased region" description="Low complexity" evidence="3">
    <location>
        <begin position="144"/>
        <end position="157"/>
    </location>
</feature>
<dbReference type="Gene3D" id="3.30.70.640">
    <property type="entry name" value="Molybdopterin cofactor biosynthesis C (MoaC) domain"/>
    <property type="match status" value="1"/>
</dbReference>
<evidence type="ECO:0000313" key="6">
    <source>
        <dbReference type="Proteomes" id="UP000572268"/>
    </source>
</evidence>
<evidence type="ECO:0000256" key="2">
    <source>
        <dbReference type="ARBA" id="ARBA00023150"/>
    </source>
</evidence>
<reference evidence="5 6" key="1">
    <citation type="submission" date="2020-04" db="EMBL/GenBank/DDBJ databases">
        <title>Perkinsus olseni comparative genomics.</title>
        <authorList>
            <person name="Bogema D.R."/>
        </authorList>
    </citation>
    <scope>NUCLEOTIDE SEQUENCE [LARGE SCALE GENOMIC DNA]</scope>
    <source>
        <strain evidence="5">ATCC PRA-31</strain>
    </source>
</reference>
<organism evidence="5 6">
    <name type="scientific">Perkinsus olseni</name>
    <name type="common">Perkinsus atlanticus</name>
    <dbReference type="NCBI Taxonomy" id="32597"/>
    <lineage>
        <taxon>Eukaryota</taxon>
        <taxon>Sar</taxon>
        <taxon>Alveolata</taxon>
        <taxon>Perkinsozoa</taxon>
        <taxon>Perkinsea</taxon>
        <taxon>Perkinsida</taxon>
        <taxon>Perkinsidae</taxon>
        <taxon>Perkinsus</taxon>
    </lineage>
</organism>
<evidence type="ECO:0000256" key="1">
    <source>
        <dbReference type="ARBA" id="ARBA00005046"/>
    </source>
</evidence>
<name>A0A7J6MYR6_PEROL</name>
<feature type="compositionally biased region" description="Basic and acidic residues" evidence="3">
    <location>
        <begin position="300"/>
        <end position="309"/>
    </location>
</feature>
<accession>A0A7J6MYR6</accession>
<feature type="region of interest" description="Disordered" evidence="3">
    <location>
        <begin position="96"/>
        <end position="181"/>
    </location>
</feature>
<dbReference type="GO" id="GO:0006777">
    <property type="term" value="P:Mo-molybdopterin cofactor biosynthetic process"/>
    <property type="evidence" value="ECO:0007669"/>
    <property type="project" value="UniProtKB-KW"/>
</dbReference>
<dbReference type="InterPro" id="IPR002820">
    <property type="entry name" value="Mopterin_CF_biosynth-C_dom"/>
</dbReference>
<sequence>MGESAKGLVALTAQVAGVQAAKKTADLVPLCHNVRLDFADVQLARAPGGVGVHLTSEVACRDATGVEMEALTAVPPLITQPPPFFVPGLPLSSRSVVRSSSSGPVTPDRRQAPDIIRYSSVPPSLKSSGLLATAPQQEPRRHGPPAIAAPPASAARGRPPPSSASAKKNDRRHAPTGDRSRLVVSYVSRSARRRFGEDAFYTSAWYKKTDEDEGSDDAETTAFESRFRGGIDCVGFLASLNWLRKHNMLYGIELADPSDTKHWNAAHRTAPKDSEIDPWGHQRLREHLDRIWNIERDARKRATRGKTEGHSTLVRKRTTPLRSGTAQSGPKVAQPVTLPPKAVLPPIQPHSHAERCLARSLPPPVNRGFGMQASGRIPVGGLGPQAWRIPMPRLELGAPRLSFHPSGAVVPFLAGGPPPPVVGRIVGCGGPPPTAGGGIGGARIRSVSLNPSYHTMPSSGPQVVSQPLPALQMPCSWRPSQIGVTPAGSCAHHLRPIVPGFPLKA</sequence>
<dbReference type="SUPFAM" id="SSF55040">
    <property type="entry name" value="Molybdenum cofactor biosynthesis protein C, MoaC"/>
    <property type="match status" value="1"/>
</dbReference>
<dbReference type="UniPathway" id="UPA00344"/>
<dbReference type="AlphaFoldDB" id="A0A7J6MYR6"/>
<gene>
    <name evidence="5" type="primary">CNX3_1</name>
    <name evidence="5" type="ORF">FOL46_000007</name>
</gene>
<dbReference type="Proteomes" id="UP000572268">
    <property type="component" value="Unassembled WGS sequence"/>
</dbReference>
<dbReference type="Pfam" id="PF01967">
    <property type="entry name" value="MoaC"/>
    <property type="match status" value="1"/>
</dbReference>
<keyword evidence="2" id="KW-0501">Molybdenum cofactor biosynthesis</keyword>
<proteinExistence type="predicted"/>
<protein>
    <submittedName>
        <fullName evidence="5">Molybdenum cofactor biosynthesis protein</fullName>
    </submittedName>
</protein>
<feature type="domain" description="Molybdopterin cofactor biosynthesis C (MoaC)" evidence="4">
    <location>
        <begin position="3"/>
        <end position="74"/>
    </location>
</feature>
<dbReference type="InterPro" id="IPR036522">
    <property type="entry name" value="MoaC_sf"/>
</dbReference>
<feature type="compositionally biased region" description="Basic and acidic residues" evidence="3">
    <location>
        <begin position="172"/>
        <end position="181"/>
    </location>
</feature>
<dbReference type="EMBL" id="JABANN010000001">
    <property type="protein sequence ID" value="KAF4676544.1"/>
    <property type="molecule type" value="Genomic_DNA"/>
</dbReference>
<comment type="pathway">
    <text evidence="1">Cofactor biosynthesis; molybdopterin biosynthesis.</text>
</comment>
<comment type="caution">
    <text evidence="5">The sequence shown here is derived from an EMBL/GenBank/DDBJ whole genome shotgun (WGS) entry which is preliminary data.</text>
</comment>